<evidence type="ECO:0000259" key="12">
    <source>
        <dbReference type="PROSITE" id="PS50071"/>
    </source>
</evidence>
<keyword evidence="3" id="KW-0805">Transcription regulation</keyword>
<feature type="compositionally biased region" description="Polar residues" evidence="11">
    <location>
        <begin position="22"/>
        <end position="41"/>
    </location>
</feature>
<feature type="region of interest" description="Disordered" evidence="11">
    <location>
        <begin position="1"/>
        <end position="76"/>
    </location>
</feature>
<dbReference type="Proteomes" id="UP000011116">
    <property type="component" value="Chromosome 3H"/>
</dbReference>
<dbReference type="OMA" id="YPAAHFN"/>
<feature type="compositionally biased region" description="Pro residues" evidence="11">
    <location>
        <begin position="154"/>
        <end position="169"/>
    </location>
</feature>
<evidence type="ECO:0000313" key="14">
    <source>
        <dbReference type="Proteomes" id="UP000011116"/>
    </source>
</evidence>
<dbReference type="EnsemblPlants" id="HORVU.MOREX.r3.3HG0278560.1">
    <property type="protein sequence ID" value="HORVU.MOREX.r3.3HG0278560.1"/>
    <property type="gene ID" value="HORVU.MOREX.r3.3HG0278560"/>
</dbReference>
<evidence type="ECO:0000256" key="7">
    <source>
        <dbReference type="ARBA" id="ARBA00023242"/>
    </source>
</evidence>
<feature type="compositionally biased region" description="Low complexity" evidence="11">
    <location>
        <begin position="176"/>
        <end position="196"/>
    </location>
</feature>
<dbReference type="GeneID" id="123444059"/>
<gene>
    <name evidence="13" type="primary">LOC123444059</name>
</gene>
<dbReference type="PANTHER" id="PTHR47288:SF1">
    <property type="entry name" value="WUSCHEL-RELATED HOMEOBOX 9"/>
    <property type="match status" value="1"/>
</dbReference>
<feature type="DNA-binding region" description="Homeobox" evidence="9">
    <location>
        <begin position="66"/>
        <end position="130"/>
    </location>
</feature>
<feature type="domain" description="Homeobox" evidence="12">
    <location>
        <begin position="64"/>
        <end position="129"/>
    </location>
</feature>
<evidence type="ECO:0000256" key="6">
    <source>
        <dbReference type="ARBA" id="ARBA00023163"/>
    </source>
</evidence>
<dbReference type="GO" id="GO:0005634">
    <property type="term" value="C:nucleus"/>
    <property type="evidence" value="ECO:0000318"/>
    <property type="project" value="GO_Central"/>
</dbReference>
<keyword evidence="2" id="KW-0217">Developmental protein</keyword>
<dbReference type="OrthoDB" id="1935198at2759"/>
<dbReference type="PROSITE" id="PS50071">
    <property type="entry name" value="HOMEOBOX_2"/>
    <property type="match status" value="1"/>
</dbReference>
<evidence type="ECO:0000256" key="9">
    <source>
        <dbReference type="PROSITE-ProRule" id="PRU00108"/>
    </source>
</evidence>
<dbReference type="GO" id="GO:0048731">
    <property type="term" value="P:system development"/>
    <property type="evidence" value="ECO:0007669"/>
    <property type="project" value="UniProtKB-ARBA"/>
</dbReference>
<feature type="compositionally biased region" description="Basic and acidic residues" evidence="11">
    <location>
        <begin position="60"/>
        <end position="69"/>
    </location>
</feature>
<comment type="subcellular location">
    <subcellularLocation>
        <location evidence="1 9 10">Nucleus</location>
    </subcellularLocation>
</comment>
<dbReference type="InterPro" id="IPR044557">
    <property type="entry name" value="WOX8/9-like"/>
</dbReference>
<evidence type="ECO:0000256" key="4">
    <source>
        <dbReference type="ARBA" id="ARBA00023125"/>
    </source>
</evidence>
<evidence type="ECO:0000313" key="13">
    <source>
        <dbReference type="EnsemblPlants" id="HORVU.MOREX.r3.3HG0278560.1"/>
    </source>
</evidence>
<keyword evidence="14" id="KW-1185">Reference proteome</keyword>
<protein>
    <recommendedName>
        <fullName evidence="12">Homeobox domain-containing protein</fullName>
    </recommendedName>
</protein>
<reference evidence="14" key="1">
    <citation type="journal article" date="2012" name="Nature">
        <title>A physical, genetic and functional sequence assembly of the barley genome.</title>
        <authorList>
            <consortium name="The International Barley Genome Sequencing Consortium"/>
            <person name="Mayer K.F."/>
            <person name="Waugh R."/>
            <person name="Brown J.W."/>
            <person name="Schulman A."/>
            <person name="Langridge P."/>
            <person name="Platzer M."/>
            <person name="Fincher G.B."/>
            <person name="Muehlbauer G.J."/>
            <person name="Sato K."/>
            <person name="Close T.J."/>
            <person name="Wise R.P."/>
            <person name="Stein N."/>
        </authorList>
    </citation>
    <scope>NUCLEOTIDE SEQUENCE [LARGE SCALE GENOMIC DNA]</scope>
    <source>
        <strain evidence="14">cv. Morex</strain>
    </source>
</reference>
<accession>A0A8I6XZV0</accession>
<feature type="compositionally biased region" description="Low complexity" evidence="11">
    <location>
        <begin position="139"/>
        <end position="153"/>
    </location>
</feature>
<sequence>MASPNSRQQQQHWPSMFRSKHGSQVWQSQPDMTGSPPSLVSGSAAAAGHSFKSPFSSGPDQERNTDTKPRWNPRPEQIRVLETLFNSGLINPTRDEIPRIRMRLQEYGPVGDSNVFYWFQNRKSRSKNKLRNAAARAAPVRACAPARQHAAAPYTPPPKQFHPPKPPLFSPVAPTSSSSSSSDRSSGSSKPLKPAATQAMSATAAMDLLSPLAAACHQQMDYQFSLGQPAPSAPVPAPNLDEFVATDVEPIFLQYPQGHCLSAGELAAILGAQYIPVPAEQQPPVASPAGMLFGLCNDVAPIGPTTTGQRSSASAAGLGQYWPSGVDQLGLRKNSDPFLNTSVAKEEAYEDFTKTKLGLLQYGLGVTAAPAVNAASAAGVLPLPASPDSAAVTVASASSTAGRLTSLFATTTTTEAVSYNSNLQGPAGDVGFAGAAAGPGATGTGVLGRGAAVVCFAGTSAACSVPATHLDVKLYFGDGAVLFRCNGERAEPLLVDDAGLTVEPLQHGGVYYCVLI</sequence>
<keyword evidence="7 9" id="KW-0539">Nucleus</keyword>
<dbReference type="KEGG" id="hvg:123444059"/>
<dbReference type="Gene3D" id="1.10.10.60">
    <property type="entry name" value="Homeodomain-like"/>
    <property type="match status" value="1"/>
</dbReference>
<dbReference type="PANTHER" id="PTHR47288">
    <property type="entry name" value="WUSCHEL-RELATED HOMEOBOX 9"/>
    <property type="match status" value="1"/>
</dbReference>
<dbReference type="GO" id="GO:1905393">
    <property type="term" value="P:plant organ formation"/>
    <property type="evidence" value="ECO:0007669"/>
    <property type="project" value="UniProtKB-ARBA"/>
</dbReference>
<dbReference type="Gramene" id="HORVU.MOREX.r3.3HG0278560.1">
    <property type="protein sequence ID" value="HORVU.MOREX.r3.3HG0278560.1"/>
    <property type="gene ID" value="HORVU.MOREX.r3.3HG0278560"/>
</dbReference>
<dbReference type="InterPro" id="IPR001356">
    <property type="entry name" value="HD"/>
</dbReference>
<reference evidence="13" key="3">
    <citation type="submission" date="2022-01" db="UniProtKB">
        <authorList>
            <consortium name="EnsemblPlants"/>
        </authorList>
    </citation>
    <scope>IDENTIFICATION</scope>
    <source>
        <strain evidence="13">subsp. vulgare</strain>
    </source>
</reference>
<dbReference type="GO" id="GO:0050793">
    <property type="term" value="P:regulation of developmental process"/>
    <property type="evidence" value="ECO:0007669"/>
    <property type="project" value="InterPro"/>
</dbReference>
<feature type="region of interest" description="Disordered" evidence="11">
    <location>
        <begin position="139"/>
        <end position="196"/>
    </location>
</feature>
<dbReference type="Pfam" id="PF00046">
    <property type="entry name" value="Homeodomain"/>
    <property type="match status" value="1"/>
</dbReference>
<keyword evidence="5 9" id="KW-0371">Homeobox</keyword>
<evidence type="ECO:0000256" key="2">
    <source>
        <dbReference type="ARBA" id="ARBA00022473"/>
    </source>
</evidence>
<keyword evidence="6" id="KW-0804">Transcription</keyword>
<evidence type="ECO:0000256" key="8">
    <source>
        <dbReference type="ARBA" id="ARBA00024040"/>
    </source>
</evidence>
<dbReference type="AlphaFoldDB" id="A0A8I6XZV0"/>
<dbReference type="SMR" id="A0A8I6XZV0"/>
<proteinExistence type="inferred from homology"/>
<evidence type="ECO:0000256" key="11">
    <source>
        <dbReference type="SAM" id="MobiDB-lite"/>
    </source>
</evidence>
<dbReference type="InterPro" id="IPR009057">
    <property type="entry name" value="Homeodomain-like_sf"/>
</dbReference>
<dbReference type="SUPFAM" id="SSF46689">
    <property type="entry name" value="Homeodomain-like"/>
    <property type="match status" value="1"/>
</dbReference>
<dbReference type="CDD" id="cd00086">
    <property type="entry name" value="homeodomain"/>
    <property type="match status" value="1"/>
</dbReference>
<dbReference type="FunFam" id="1.10.10.60:FF:000118">
    <property type="entry name" value="WUSCHEL-related homeobox 11"/>
    <property type="match status" value="1"/>
</dbReference>
<comment type="similarity">
    <text evidence="8">Belongs to the WUS homeobox family.</text>
</comment>
<name>A0A8I6XZV0_HORVV</name>
<dbReference type="GO" id="GO:0003700">
    <property type="term" value="F:DNA-binding transcription factor activity"/>
    <property type="evidence" value="ECO:0007669"/>
    <property type="project" value="InterPro"/>
</dbReference>
<evidence type="ECO:0000256" key="5">
    <source>
        <dbReference type="ARBA" id="ARBA00023155"/>
    </source>
</evidence>
<dbReference type="Gramene" id="HORVU.MOREX.r2.3HG0230800.1">
    <property type="protein sequence ID" value="HORVU.MOREX.r2.3HG0230800.1"/>
    <property type="gene ID" value="HORVU.MOREX.r2.3HG0230800"/>
</dbReference>
<feature type="compositionally biased region" description="Polar residues" evidence="11">
    <location>
        <begin position="1"/>
        <end position="13"/>
    </location>
</feature>
<organism evidence="13 14">
    <name type="scientific">Hordeum vulgare subsp. vulgare</name>
    <name type="common">Domesticated barley</name>
    <dbReference type="NCBI Taxonomy" id="112509"/>
    <lineage>
        <taxon>Eukaryota</taxon>
        <taxon>Viridiplantae</taxon>
        <taxon>Streptophyta</taxon>
        <taxon>Embryophyta</taxon>
        <taxon>Tracheophyta</taxon>
        <taxon>Spermatophyta</taxon>
        <taxon>Magnoliopsida</taxon>
        <taxon>Liliopsida</taxon>
        <taxon>Poales</taxon>
        <taxon>Poaceae</taxon>
        <taxon>BOP clade</taxon>
        <taxon>Pooideae</taxon>
        <taxon>Triticodae</taxon>
        <taxon>Triticeae</taxon>
        <taxon>Hordeinae</taxon>
        <taxon>Hordeum</taxon>
    </lineage>
</organism>
<evidence type="ECO:0000256" key="3">
    <source>
        <dbReference type="ARBA" id="ARBA00023015"/>
    </source>
</evidence>
<dbReference type="GO" id="GO:0000976">
    <property type="term" value="F:transcription cis-regulatory region binding"/>
    <property type="evidence" value="ECO:0000318"/>
    <property type="project" value="GO_Central"/>
</dbReference>
<keyword evidence="4 9" id="KW-0238">DNA-binding</keyword>
<reference evidence="13" key="2">
    <citation type="submission" date="2020-10" db="EMBL/GenBank/DDBJ databases">
        <authorList>
            <person name="Scholz U."/>
            <person name="Mascher M."/>
            <person name="Fiebig A."/>
        </authorList>
    </citation>
    <scope>NUCLEOTIDE SEQUENCE [LARGE SCALE GENOMIC DNA]</scope>
    <source>
        <strain evidence="13">cv. Morex</strain>
    </source>
</reference>
<evidence type="ECO:0000256" key="1">
    <source>
        <dbReference type="ARBA" id="ARBA00004123"/>
    </source>
</evidence>
<dbReference type="SMART" id="SM00389">
    <property type="entry name" value="HOX"/>
    <property type="match status" value="1"/>
</dbReference>
<evidence type="ECO:0000256" key="10">
    <source>
        <dbReference type="RuleBase" id="RU000682"/>
    </source>
</evidence>
<dbReference type="RefSeq" id="XP_044976599.1">
    <property type="nucleotide sequence ID" value="XM_045120664.1"/>
</dbReference>